<gene>
    <name evidence="12" type="ORF">AMECASPLE_036111</name>
</gene>
<dbReference type="EC" id="7.1.1.1" evidence="2"/>
<evidence type="ECO:0000256" key="6">
    <source>
        <dbReference type="ARBA" id="ARBA00022989"/>
    </source>
</evidence>
<dbReference type="PANTHER" id="PTHR10160:SF22">
    <property type="entry name" value="NAD(P) TRANSHYDROGENASE, MITOCHONDRIAL"/>
    <property type="match status" value="1"/>
</dbReference>
<evidence type="ECO:0000256" key="7">
    <source>
        <dbReference type="ARBA" id="ARBA00023027"/>
    </source>
</evidence>
<feature type="region of interest" description="Disordered" evidence="10">
    <location>
        <begin position="1"/>
        <end position="22"/>
    </location>
</feature>
<reference evidence="12 13" key="1">
    <citation type="submission" date="2021-06" db="EMBL/GenBank/DDBJ databases">
        <authorList>
            <person name="Palmer J.M."/>
        </authorList>
    </citation>
    <scope>NUCLEOTIDE SEQUENCE [LARGE SCALE GENOMIC DNA]</scope>
    <source>
        <strain evidence="12 13">AS_MEX2019</strain>
        <tissue evidence="12">Muscle</tissue>
    </source>
</reference>
<dbReference type="InterPro" id="IPR024605">
    <property type="entry name" value="NADP_transhyd_a_C"/>
</dbReference>
<accession>A0ABV0ZH89</accession>
<evidence type="ECO:0000256" key="2">
    <source>
        <dbReference type="ARBA" id="ARBA00012943"/>
    </source>
</evidence>
<keyword evidence="8" id="KW-0472">Membrane</keyword>
<organism evidence="12 13">
    <name type="scientific">Ameca splendens</name>
    <dbReference type="NCBI Taxonomy" id="208324"/>
    <lineage>
        <taxon>Eukaryota</taxon>
        <taxon>Metazoa</taxon>
        <taxon>Chordata</taxon>
        <taxon>Craniata</taxon>
        <taxon>Vertebrata</taxon>
        <taxon>Euteleostomi</taxon>
        <taxon>Actinopterygii</taxon>
        <taxon>Neopterygii</taxon>
        <taxon>Teleostei</taxon>
        <taxon>Neoteleostei</taxon>
        <taxon>Acanthomorphata</taxon>
        <taxon>Ovalentaria</taxon>
        <taxon>Atherinomorphae</taxon>
        <taxon>Cyprinodontiformes</taxon>
        <taxon>Goodeidae</taxon>
        <taxon>Ameca</taxon>
    </lineage>
</organism>
<evidence type="ECO:0000259" key="11">
    <source>
        <dbReference type="Pfam" id="PF12769"/>
    </source>
</evidence>
<evidence type="ECO:0000313" key="12">
    <source>
        <dbReference type="EMBL" id="MEQ2305280.1"/>
    </source>
</evidence>
<evidence type="ECO:0000256" key="3">
    <source>
        <dbReference type="ARBA" id="ARBA00022692"/>
    </source>
</evidence>
<evidence type="ECO:0000256" key="8">
    <source>
        <dbReference type="ARBA" id="ARBA00023136"/>
    </source>
</evidence>
<evidence type="ECO:0000256" key="5">
    <source>
        <dbReference type="ARBA" id="ARBA00022967"/>
    </source>
</evidence>
<protein>
    <recommendedName>
        <fullName evidence="2">proton-translocating NAD(P)(+) transhydrogenase</fullName>
        <ecNumber evidence="2">7.1.1.1</ecNumber>
    </recommendedName>
</protein>
<comment type="caution">
    <text evidence="12">The sequence shown here is derived from an EMBL/GenBank/DDBJ whole genome shotgun (WGS) entry which is preliminary data.</text>
</comment>
<evidence type="ECO:0000256" key="4">
    <source>
        <dbReference type="ARBA" id="ARBA00022857"/>
    </source>
</evidence>
<proteinExistence type="predicted"/>
<keyword evidence="13" id="KW-1185">Reference proteome</keyword>
<keyword evidence="6" id="KW-1133">Transmembrane helix</keyword>
<comment type="subcellular location">
    <subcellularLocation>
        <location evidence="1">Membrane</location>
        <topology evidence="1">Multi-pass membrane protein</topology>
    </subcellularLocation>
</comment>
<dbReference type="PANTHER" id="PTHR10160">
    <property type="entry name" value="NAD(P) TRANSHYDROGENASE"/>
    <property type="match status" value="1"/>
</dbReference>
<evidence type="ECO:0000256" key="1">
    <source>
        <dbReference type="ARBA" id="ARBA00004141"/>
    </source>
</evidence>
<dbReference type="Proteomes" id="UP001469553">
    <property type="component" value="Unassembled WGS sequence"/>
</dbReference>
<dbReference type="Pfam" id="PF12769">
    <property type="entry name" value="PNTB_4TM"/>
    <property type="match status" value="1"/>
</dbReference>
<evidence type="ECO:0000256" key="10">
    <source>
        <dbReference type="SAM" id="MobiDB-lite"/>
    </source>
</evidence>
<keyword evidence="4" id="KW-0521">NADP</keyword>
<evidence type="ECO:0000313" key="13">
    <source>
        <dbReference type="Proteomes" id="UP001469553"/>
    </source>
</evidence>
<keyword evidence="3" id="KW-0812">Transmembrane</keyword>
<feature type="domain" description="NAD(P) transhydrogenase alpha subunit C-terminal" evidence="11">
    <location>
        <begin position="74"/>
        <end position="109"/>
    </location>
</feature>
<name>A0ABV0ZH89_9TELE</name>
<keyword evidence="5" id="KW-1278">Translocase</keyword>
<evidence type="ECO:0000256" key="9">
    <source>
        <dbReference type="ARBA" id="ARBA00048202"/>
    </source>
</evidence>
<sequence>MEDGRNLFPAPQPNNVPTAAPPKTKTVQEIQAEKAAHISPFKATLTTASMYTGGIGTLLGLGLSAPNAAFTQMVTTFGLAGIVGYHTVWGVTPALHSPLMSVTNAISGWWRRGGVGL</sequence>
<comment type="catalytic activity">
    <reaction evidence="9">
        <text>NAD(+) + NADPH + H(+)(in) = NADH + NADP(+) + H(+)(out)</text>
        <dbReference type="Rhea" id="RHEA:47992"/>
        <dbReference type="ChEBI" id="CHEBI:15378"/>
        <dbReference type="ChEBI" id="CHEBI:57540"/>
        <dbReference type="ChEBI" id="CHEBI:57783"/>
        <dbReference type="ChEBI" id="CHEBI:57945"/>
        <dbReference type="ChEBI" id="CHEBI:58349"/>
        <dbReference type="EC" id="7.1.1.1"/>
    </reaction>
</comment>
<keyword evidence="7" id="KW-0520">NAD</keyword>
<dbReference type="EMBL" id="JAHRIP010062030">
    <property type="protein sequence ID" value="MEQ2305280.1"/>
    <property type="molecule type" value="Genomic_DNA"/>
</dbReference>